<dbReference type="GO" id="GO:0007096">
    <property type="term" value="P:regulation of exit from mitosis"/>
    <property type="evidence" value="ECO:0007669"/>
    <property type="project" value="InterPro"/>
</dbReference>
<dbReference type="EMBL" id="JAPDFW010000061">
    <property type="protein sequence ID" value="KAJ5076284.1"/>
    <property type="molecule type" value="Genomic_DNA"/>
</dbReference>
<gene>
    <name evidence="1" type="ORF">M0811_06280</name>
</gene>
<proteinExistence type="predicted"/>
<dbReference type="PANTHER" id="PTHR15681:SF1">
    <property type="entry name" value="MAD2L1-BINDING PROTEIN"/>
    <property type="match status" value="1"/>
</dbReference>
<comment type="caution">
    <text evidence="1">The sequence shown here is derived from an EMBL/GenBank/DDBJ whole genome shotgun (WGS) entry which is preliminary data.</text>
</comment>
<dbReference type="AlphaFoldDB" id="A0A9Q0RDN0"/>
<dbReference type="InterPro" id="IPR009511">
    <property type="entry name" value="MAD1/Cdc20-bound-Mad2-bd"/>
</dbReference>
<dbReference type="Proteomes" id="UP001149090">
    <property type="component" value="Unassembled WGS sequence"/>
</dbReference>
<reference evidence="1" key="1">
    <citation type="submission" date="2022-10" db="EMBL/GenBank/DDBJ databases">
        <title>Novel sulphate-reducing endosymbionts in the free-living metamonad Anaeramoeba.</title>
        <authorList>
            <person name="Jerlstrom-Hultqvist J."/>
            <person name="Cepicka I."/>
            <person name="Gallot-Lavallee L."/>
            <person name="Salas-Leiva D."/>
            <person name="Curtis B.A."/>
            <person name="Zahonova K."/>
            <person name="Pipaliya S."/>
            <person name="Dacks J."/>
            <person name="Roger A.J."/>
        </authorList>
    </citation>
    <scope>NUCLEOTIDE SEQUENCE</scope>
    <source>
        <strain evidence="1">BMAN</strain>
    </source>
</reference>
<sequence>MNQEFFSFSISNFDFSPKSSSIIFNSLIKHIFFMKGQIPTTFEQLQNNLNQNEKQKNFQSKNIKSKLTKKSSKFLENIQIWFQTIDSILFNNIGFKDENEKKLINQLDNQMQIENELDQNISRIKLKKIVLSFGNIITNPKEVYVIKTSKLTDHLNTENFGNEVLFVRETIQQFIINEPQIFRNKLVCTRCFMFLLIGFYSKKEEFFKLENFNFGIFQKNLFPKKKQFITQVLQKGHHLLIDINLEKDENMQEELQKKSFFSKKIWFSFNNFVQGFNI</sequence>
<keyword evidence="2" id="KW-1185">Reference proteome</keyword>
<organism evidence="1 2">
    <name type="scientific">Anaeramoeba ignava</name>
    <name type="common">Anaerobic marine amoeba</name>
    <dbReference type="NCBI Taxonomy" id="1746090"/>
    <lineage>
        <taxon>Eukaryota</taxon>
        <taxon>Metamonada</taxon>
        <taxon>Anaeramoebidae</taxon>
        <taxon>Anaeramoeba</taxon>
    </lineage>
</organism>
<dbReference type="GO" id="GO:0005634">
    <property type="term" value="C:nucleus"/>
    <property type="evidence" value="ECO:0007669"/>
    <property type="project" value="InterPro"/>
</dbReference>
<evidence type="ECO:0000313" key="2">
    <source>
        <dbReference type="Proteomes" id="UP001149090"/>
    </source>
</evidence>
<dbReference type="InterPro" id="IPR053729">
    <property type="entry name" value="MAD2L1BP_domain_sf"/>
</dbReference>
<dbReference type="PANTHER" id="PTHR15681">
    <property type="entry name" value="MAD2L1-BINDING PROTEIN"/>
    <property type="match status" value="1"/>
</dbReference>
<name>A0A9Q0RDN0_ANAIG</name>
<accession>A0A9Q0RDN0</accession>
<evidence type="ECO:0000313" key="1">
    <source>
        <dbReference type="EMBL" id="KAJ5076284.1"/>
    </source>
</evidence>
<protein>
    <submittedName>
        <fullName evidence="1">Mad2l1-binding protein</fullName>
    </submittedName>
</protein>
<dbReference type="Gene3D" id="3.30.900.20">
    <property type="match status" value="1"/>
</dbReference>